<dbReference type="InterPro" id="IPR009075">
    <property type="entry name" value="AcylCo_DH/oxidase_C"/>
</dbReference>
<evidence type="ECO:0000259" key="7">
    <source>
        <dbReference type="Pfam" id="PF02770"/>
    </source>
</evidence>
<dbReference type="PANTHER" id="PTHR43884">
    <property type="entry name" value="ACYL-COA DEHYDROGENASE"/>
    <property type="match status" value="1"/>
</dbReference>
<dbReference type="InterPro" id="IPR037069">
    <property type="entry name" value="AcylCoA_DH/ox_N_sf"/>
</dbReference>
<dbReference type="InterPro" id="IPR006091">
    <property type="entry name" value="Acyl-CoA_Oxase/DH_mid-dom"/>
</dbReference>
<dbReference type="Proteomes" id="UP000242415">
    <property type="component" value="Unassembled WGS sequence"/>
</dbReference>
<keyword evidence="3 5" id="KW-0285">Flavoprotein</keyword>
<gene>
    <name evidence="9" type="ORF">SAMN05444365_10714</name>
</gene>
<dbReference type="GO" id="GO:0003995">
    <property type="term" value="F:acyl-CoA dehydrogenase activity"/>
    <property type="evidence" value="ECO:0007669"/>
    <property type="project" value="TreeGrafter"/>
</dbReference>
<dbReference type="GO" id="GO:0050660">
    <property type="term" value="F:flavin adenine dinucleotide binding"/>
    <property type="evidence" value="ECO:0007669"/>
    <property type="project" value="InterPro"/>
</dbReference>
<evidence type="ECO:0000259" key="6">
    <source>
        <dbReference type="Pfam" id="PF00441"/>
    </source>
</evidence>
<keyword evidence="10" id="KW-1185">Reference proteome</keyword>
<sequence>MLTDEDLRGTCAADRSAAELEQFLGDPNHPEAVSAFSRSVEEDERDEMPWHAMDALRSWQFPGFLVPQAFGGRLHSFQELFAMCRTIARRDLRLAVSFGTTLLGANPVWLWGDDRQRRWLAGRLLAGDLGSFAMSERDHGSDLAGCQVSARRVGDRYVLNGEKWPVGNATRGAFCTLYVTTGPRQFSLLLVDKARLPAERHHNSPGVPTVGLRGHDLSGIAFTDCPVPADALLGPPGAGIPQTLKTLQITRTLIAALSLGSLDTALRVAYAHARGRRLYGAPITALPAIRDILVRAYLDLIIGECVSIPAVRAITEAPERLSLWSAIVKYFVPVTVERALADLNTVLSARGYLRDTVPARTFQKLHRDQAIASIFEGTTHVNLSSVAADLVFAPAGAGGDPAPLPALFDRRAELTPWTHDARRLHLTNGGRDEIGGAWPELASRFSSWKSVRRLDAAHRELVERLSGVDRRAHGSMLAHTAARVHCVLHAAACVLLTGVHNTGGVFADESWMLAALDRLAQHLDPTWQLSPGPLAAVEGMLTAQVEAPELFSLTPIPLPTGQLPEG</sequence>
<dbReference type="Gene3D" id="1.10.540.10">
    <property type="entry name" value="Acyl-CoA dehydrogenase/oxidase, N-terminal domain"/>
    <property type="match status" value="1"/>
</dbReference>
<dbReference type="GO" id="GO:0005886">
    <property type="term" value="C:plasma membrane"/>
    <property type="evidence" value="ECO:0007669"/>
    <property type="project" value="TreeGrafter"/>
</dbReference>
<dbReference type="InterPro" id="IPR013786">
    <property type="entry name" value="AcylCoA_DH/ox_N"/>
</dbReference>
<reference evidence="10" key="1">
    <citation type="submission" date="2016-10" db="EMBL/GenBank/DDBJ databases">
        <authorList>
            <person name="Varghese N."/>
            <person name="Submissions S."/>
        </authorList>
    </citation>
    <scope>NUCLEOTIDE SEQUENCE [LARGE SCALE GENOMIC DNA]</scope>
    <source>
        <strain evidence="10">DSM 45245</strain>
    </source>
</reference>
<dbReference type="SUPFAM" id="SSF47203">
    <property type="entry name" value="Acyl-CoA dehydrogenase C-terminal domain-like"/>
    <property type="match status" value="1"/>
</dbReference>
<dbReference type="Pfam" id="PF02771">
    <property type="entry name" value="Acyl-CoA_dh_N"/>
    <property type="match status" value="1"/>
</dbReference>
<proteinExistence type="inferred from homology"/>
<dbReference type="OrthoDB" id="3666321at2"/>
<feature type="domain" description="Acyl-CoA oxidase/dehydrogenase middle" evidence="7">
    <location>
        <begin position="131"/>
        <end position="225"/>
    </location>
</feature>
<dbReference type="InterPro" id="IPR009100">
    <property type="entry name" value="AcylCoA_DH/oxidase_NM_dom_sf"/>
</dbReference>
<dbReference type="RefSeq" id="WP_091558915.1">
    <property type="nucleotide sequence ID" value="NZ_FNPH01000007.1"/>
</dbReference>
<evidence type="ECO:0000259" key="8">
    <source>
        <dbReference type="Pfam" id="PF02771"/>
    </source>
</evidence>
<evidence type="ECO:0000256" key="2">
    <source>
        <dbReference type="ARBA" id="ARBA00009347"/>
    </source>
</evidence>
<dbReference type="InterPro" id="IPR046373">
    <property type="entry name" value="Acyl-CoA_Oxase/DH_mid-dom_sf"/>
</dbReference>
<name>A0A1H3R3G0_9ACTN</name>
<dbReference type="Pfam" id="PF00441">
    <property type="entry name" value="Acyl-CoA_dh_1"/>
    <property type="match status" value="1"/>
</dbReference>
<keyword evidence="5" id="KW-0560">Oxidoreductase</keyword>
<dbReference type="STRING" id="405436.SAMN05444365_10714"/>
<feature type="domain" description="Acyl-CoA dehydrogenase/oxidase N-terminal" evidence="8">
    <location>
        <begin position="41"/>
        <end position="127"/>
    </location>
</feature>
<protein>
    <submittedName>
        <fullName evidence="9">Acyl-CoA dehydrogenase</fullName>
    </submittedName>
</protein>
<dbReference type="PANTHER" id="PTHR43884:SF19">
    <property type="entry name" value="ACYL-COA DEHYDROGENASE FADE4-RELATED"/>
    <property type="match status" value="1"/>
</dbReference>
<comment type="cofactor">
    <cofactor evidence="1 5">
        <name>FAD</name>
        <dbReference type="ChEBI" id="CHEBI:57692"/>
    </cofactor>
</comment>
<dbReference type="AlphaFoldDB" id="A0A1H3R3G0"/>
<evidence type="ECO:0000313" key="10">
    <source>
        <dbReference type="Proteomes" id="UP000242415"/>
    </source>
</evidence>
<dbReference type="InterPro" id="IPR036250">
    <property type="entry name" value="AcylCo_DH-like_C"/>
</dbReference>
<evidence type="ECO:0000313" key="9">
    <source>
        <dbReference type="EMBL" id="SDZ19768.1"/>
    </source>
</evidence>
<dbReference type="EMBL" id="FNPH01000007">
    <property type="protein sequence ID" value="SDZ19768.1"/>
    <property type="molecule type" value="Genomic_DNA"/>
</dbReference>
<evidence type="ECO:0000256" key="4">
    <source>
        <dbReference type="ARBA" id="ARBA00022827"/>
    </source>
</evidence>
<feature type="domain" description="Acyl-CoA dehydrogenase/oxidase C-terminal" evidence="6">
    <location>
        <begin position="237"/>
        <end position="389"/>
    </location>
</feature>
<evidence type="ECO:0000256" key="3">
    <source>
        <dbReference type="ARBA" id="ARBA00022630"/>
    </source>
</evidence>
<dbReference type="SUPFAM" id="SSF56645">
    <property type="entry name" value="Acyl-CoA dehydrogenase NM domain-like"/>
    <property type="match status" value="1"/>
</dbReference>
<dbReference type="Pfam" id="PF02770">
    <property type="entry name" value="Acyl-CoA_dh_M"/>
    <property type="match status" value="1"/>
</dbReference>
<accession>A0A1H3R3G0</accession>
<evidence type="ECO:0000256" key="1">
    <source>
        <dbReference type="ARBA" id="ARBA00001974"/>
    </source>
</evidence>
<dbReference type="Gene3D" id="1.20.140.10">
    <property type="entry name" value="Butyryl-CoA Dehydrogenase, subunit A, domain 3"/>
    <property type="match status" value="1"/>
</dbReference>
<dbReference type="CDD" id="cd00567">
    <property type="entry name" value="ACAD"/>
    <property type="match status" value="1"/>
</dbReference>
<comment type="similarity">
    <text evidence="2 5">Belongs to the acyl-CoA dehydrogenase family.</text>
</comment>
<evidence type="ECO:0000256" key="5">
    <source>
        <dbReference type="RuleBase" id="RU362125"/>
    </source>
</evidence>
<dbReference type="Gene3D" id="2.40.110.10">
    <property type="entry name" value="Butyryl-CoA Dehydrogenase, subunit A, domain 2"/>
    <property type="match status" value="1"/>
</dbReference>
<organism evidence="9 10">
    <name type="scientific">Micromonospora pattaloongensis</name>
    <dbReference type="NCBI Taxonomy" id="405436"/>
    <lineage>
        <taxon>Bacteria</taxon>
        <taxon>Bacillati</taxon>
        <taxon>Actinomycetota</taxon>
        <taxon>Actinomycetes</taxon>
        <taxon>Micromonosporales</taxon>
        <taxon>Micromonosporaceae</taxon>
        <taxon>Micromonospora</taxon>
    </lineage>
</organism>
<keyword evidence="4 5" id="KW-0274">FAD</keyword>